<evidence type="ECO:0000313" key="3">
    <source>
        <dbReference type="Proteomes" id="UP000284841"/>
    </source>
</evidence>
<comment type="caution">
    <text evidence="2">The sequence shown here is derived from an EMBL/GenBank/DDBJ whole genome shotgun (WGS) entry which is preliminary data.</text>
</comment>
<dbReference type="InterPro" id="IPR032466">
    <property type="entry name" value="Metal_Hydrolase"/>
</dbReference>
<dbReference type="InterPro" id="IPR011059">
    <property type="entry name" value="Metal-dep_hydrolase_composite"/>
</dbReference>
<gene>
    <name evidence="2" type="ORF">DW099_15175</name>
</gene>
<protein>
    <submittedName>
        <fullName evidence="2">Amidohydrolase family protein</fullName>
    </submittedName>
</protein>
<dbReference type="InterPro" id="IPR006680">
    <property type="entry name" value="Amidohydro-rel"/>
</dbReference>
<dbReference type="Gene3D" id="2.30.40.10">
    <property type="entry name" value="Urease, subunit C, domain 1"/>
    <property type="match status" value="1"/>
</dbReference>
<dbReference type="GO" id="GO:0016810">
    <property type="term" value="F:hydrolase activity, acting on carbon-nitrogen (but not peptide) bonds"/>
    <property type="evidence" value="ECO:0007669"/>
    <property type="project" value="InterPro"/>
</dbReference>
<dbReference type="SUPFAM" id="SSF51338">
    <property type="entry name" value="Composite domain of metallo-dependent hydrolases"/>
    <property type="match status" value="1"/>
</dbReference>
<dbReference type="OrthoDB" id="9797498at2"/>
<organism evidence="2 3">
    <name type="scientific">Emergencia timonensis</name>
    <dbReference type="NCBI Taxonomy" id="1776384"/>
    <lineage>
        <taxon>Bacteria</taxon>
        <taxon>Bacillati</taxon>
        <taxon>Bacillota</taxon>
        <taxon>Clostridia</taxon>
        <taxon>Peptostreptococcales</taxon>
        <taxon>Anaerovoracaceae</taxon>
        <taxon>Emergencia</taxon>
    </lineage>
</organism>
<accession>A0A415DZC8</accession>
<dbReference type="InterPro" id="IPR051781">
    <property type="entry name" value="Metallo-dep_Hydrolase"/>
</dbReference>
<dbReference type="PANTHER" id="PTHR43135:SF3">
    <property type="entry name" value="ALPHA-D-RIBOSE 1-METHYLPHOSPHONATE 5-TRIPHOSPHATE DIPHOSPHATASE"/>
    <property type="match status" value="1"/>
</dbReference>
<dbReference type="AlphaFoldDB" id="A0A415DZC8"/>
<dbReference type="CDD" id="cd01299">
    <property type="entry name" value="Met_dep_hydrolase_A"/>
    <property type="match status" value="1"/>
</dbReference>
<dbReference type="EMBL" id="QRMS01000004">
    <property type="protein sequence ID" value="RHJ86174.1"/>
    <property type="molecule type" value="Genomic_DNA"/>
</dbReference>
<dbReference type="STRING" id="1776384.GCA_900086585_01566"/>
<dbReference type="Proteomes" id="UP000284841">
    <property type="component" value="Unassembled WGS sequence"/>
</dbReference>
<name>A0A415DZC8_9FIRM</name>
<dbReference type="Pfam" id="PF01979">
    <property type="entry name" value="Amidohydro_1"/>
    <property type="match status" value="1"/>
</dbReference>
<proteinExistence type="predicted"/>
<reference evidence="2 3" key="1">
    <citation type="submission" date="2018-08" db="EMBL/GenBank/DDBJ databases">
        <title>A genome reference for cultivated species of the human gut microbiota.</title>
        <authorList>
            <person name="Zou Y."/>
            <person name="Xue W."/>
            <person name="Luo G."/>
        </authorList>
    </citation>
    <scope>NUCLEOTIDE SEQUENCE [LARGE SCALE GENOMIC DNA]</scope>
    <source>
        <strain evidence="2 3">AM07-24</strain>
    </source>
</reference>
<keyword evidence="2" id="KW-0378">Hydrolase</keyword>
<dbReference type="InterPro" id="IPR057744">
    <property type="entry name" value="OTAase-like"/>
</dbReference>
<dbReference type="Gene3D" id="3.20.20.140">
    <property type="entry name" value="Metal-dependent hydrolases"/>
    <property type="match status" value="1"/>
</dbReference>
<keyword evidence="3" id="KW-1185">Reference proteome</keyword>
<dbReference type="PANTHER" id="PTHR43135">
    <property type="entry name" value="ALPHA-D-RIBOSE 1-METHYLPHOSPHONATE 5-TRIPHOSPHATE DIPHOSPHATASE"/>
    <property type="match status" value="1"/>
</dbReference>
<dbReference type="SUPFAM" id="SSF51556">
    <property type="entry name" value="Metallo-dependent hydrolases"/>
    <property type="match status" value="1"/>
</dbReference>
<evidence type="ECO:0000313" key="2">
    <source>
        <dbReference type="EMBL" id="RHJ86174.1"/>
    </source>
</evidence>
<feature type="domain" description="Amidohydrolase-related" evidence="1">
    <location>
        <begin position="59"/>
        <end position="398"/>
    </location>
</feature>
<evidence type="ECO:0000259" key="1">
    <source>
        <dbReference type="Pfam" id="PF01979"/>
    </source>
</evidence>
<sequence>MRRKNMLVLRNARLIQELTEGHEDGQGDIVIEDGVIQEIRPAKTVTAPEEMTMDMTGKTVIPGLIEGHLHLDLCGMDTWEENVQPDAYRTMRCLRLAQDNLRMGYTTVRDLGDRNNIVLSVTKGIREGMAVGPDILASGMILSPTEAGNDFFGGMYTEADSPDEFTKAVRRQYQLGADWIKIMGTGAIMNPGAVPGTPILYEEELQAACRAAAYVGLPVAVHCHGEEGTKMCIRCGVRTVEHASLLDDECIRMFKDSEQTFPMLTLSPNVNFLEFSEGKPKHYVEKARKMWERQRESWQALREAKVKIGWATDAGVYEGSHGNGIYEFRARVNMAGFTPLECLIQATKNNSEILMIDDQVGTIACGKRANLVALEGNPDENIEVLNQVALVLKAGQAVQR</sequence>